<dbReference type="RefSeq" id="WP_143979700.1">
    <property type="nucleotide sequence ID" value="NZ_CP041695.1"/>
</dbReference>
<feature type="compositionally biased region" description="Basic and acidic residues" evidence="1">
    <location>
        <begin position="518"/>
        <end position="536"/>
    </location>
</feature>
<protein>
    <submittedName>
        <fullName evidence="2">Uncharacterized protein</fullName>
    </submittedName>
</protein>
<evidence type="ECO:0000313" key="3">
    <source>
        <dbReference type="Proteomes" id="UP000317039"/>
    </source>
</evidence>
<name>A0A516NGM9_9NOCA</name>
<feature type="compositionally biased region" description="Basic and acidic residues" evidence="1">
    <location>
        <begin position="375"/>
        <end position="399"/>
    </location>
</feature>
<dbReference type="KEGG" id="nod:FOH10_04255"/>
<dbReference type="EMBL" id="CP041695">
    <property type="protein sequence ID" value="QDP78064.1"/>
    <property type="molecule type" value="Genomic_DNA"/>
</dbReference>
<accession>A0A516NGM9</accession>
<evidence type="ECO:0000256" key="1">
    <source>
        <dbReference type="SAM" id="MobiDB-lite"/>
    </source>
</evidence>
<dbReference type="AlphaFoldDB" id="A0A516NGM9"/>
<sequence length="745" mass="76744">MGFWDGVGDFFSEYGDDILVGAAGVGGFLIAGPAGAALLGGAASGLNSWRQGNSFGEVIGDAALGGTLGLIGGGIGSLGFRGALSVAGGKAVGASIKEGGKGLFTNGFRGALPGAWNGARTGLNVGTGRFIMGGLGSGAGTWGGMNARENYGALQAGGAAGPVPTMDYTSKLIRDGRLTVDSAYTAHVHGPDRSSANWPDGLELLSTGGEKNYEDFTESVYTSWEMFGRGDTEDAPASPRVEQTSGEDSAAIISYVSSAKELKTKYDDLLAADAALGLTEEEKSILLEEVARISKTSRTQVESAVAGLRDFATVNPMNVEQLSLLISQGAIERATGPMEEDEFVSQLIDTHLALITGIMDAATGELQTLATEVERLTADDPGADDKKDEGEGDGDKSDGDESGNGNDTPYPYPYPYPNPNQYQNGGTTGSQFRPIDFGLNGTPTAIRDASRSSGADNPSAIREGVGGDDRTPAEAPPPRSTTSPTSSPTPVSSPTPTAAPSTGTGLDPLLLSSLLNQKQREEPTEGDEERERRDSDPGPEQPGIVQSGPAAPPTSTTGQQPATTTANTPATNTPATNTSATTPRTQVSSSQPMLRPNTDKPMVYTFPDGRTQEVSAVVYAALDAAFDNAATTDARAAYESAAVALNEQRLGAPVDPYQLITGDVARWDQRTALVVAFDTESSGTLEVIVAGELLSFSAEMRDNQGDFGPFAGFFHPPGIDVSGSTDRAAGTAPEADTAAVASVPA</sequence>
<gene>
    <name evidence="2" type="ORF">FOH10_04255</name>
</gene>
<dbReference type="Proteomes" id="UP000317039">
    <property type="component" value="Chromosome"/>
</dbReference>
<feature type="region of interest" description="Disordered" evidence="1">
    <location>
        <begin position="375"/>
        <end position="600"/>
    </location>
</feature>
<feature type="compositionally biased region" description="Low complexity" evidence="1">
    <location>
        <begin position="546"/>
        <end position="583"/>
    </location>
</feature>
<feature type="compositionally biased region" description="Low complexity" evidence="1">
    <location>
        <begin position="728"/>
        <end position="745"/>
    </location>
</feature>
<reference evidence="2 3" key="1">
    <citation type="submission" date="2019-07" db="EMBL/GenBank/DDBJ databases">
        <title>Complete Genome Sequence and Methylome Analysis of Nocardia otitidis-caviarum NEB252.</title>
        <authorList>
            <person name="Fomenkov A."/>
            <person name="Anton B.P."/>
            <person name="Vincze T."/>
            <person name="Roberts R.J."/>
        </authorList>
    </citation>
    <scope>NUCLEOTIDE SEQUENCE [LARGE SCALE GENOMIC DNA]</scope>
    <source>
        <strain evidence="2 3">NEB252</strain>
    </source>
</reference>
<organism evidence="2 3">
    <name type="scientific">Nocardia otitidiscaviarum</name>
    <dbReference type="NCBI Taxonomy" id="1823"/>
    <lineage>
        <taxon>Bacteria</taxon>
        <taxon>Bacillati</taxon>
        <taxon>Actinomycetota</taxon>
        <taxon>Actinomycetes</taxon>
        <taxon>Mycobacteriales</taxon>
        <taxon>Nocardiaceae</taxon>
        <taxon>Nocardia</taxon>
    </lineage>
</organism>
<dbReference type="GeneID" id="80331609"/>
<feature type="compositionally biased region" description="Low complexity" evidence="1">
    <location>
        <begin position="480"/>
        <end position="515"/>
    </location>
</feature>
<feature type="region of interest" description="Disordered" evidence="1">
    <location>
        <begin position="722"/>
        <end position="745"/>
    </location>
</feature>
<evidence type="ECO:0000313" key="2">
    <source>
        <dbReference type="EMBL" id="QDP78064.1"/>
    </source>
</evidence>
<proteinExistence type="predicted"/>